<comment type="caution">
    <text evidence="1">The sequence shown here is derived from an EMBL/GenBank/DDBJ whole genome shotgun (WGS) entry which is preliminary data.</text>
</comment>
<protein>
    <submittedName>
        <fullName evidence="1">Uncharacterized protein</fullName>
    </submittedName>
</protein>
<keyword evidence="2" id="KW-1185">Reference proteome</keyword>
<reference evidence="1" key="1">
    <citation type="submission" date="2023-04" db="EMBL/GenBank/DDBJ databases">
        <title>A chromosome-level genome assembly of the parasitoid wasp Eretmocerus hayati.</title>
        <authorList>
            <person name="Zhong Y."/>
            <person name="Liu S."/>
            <person name="Liu Y."/>
        </authorList>
    </citation>
    <scope>NUCLEOTIDE SEQUENCE</scope>
    <source>
        <strain evidence="1">ZJU_SS_LIU_2023</strain>
    </source>
</reference>
<evidence type="ECO:0000313" key="1">
    <source>
        <dbReference type="EMBL" id="KAJ8670679.1"/>
    </source>
</evidence>
<proteinExistence type="predicted"/>
<dbReference type="Proteomes" id="UP001239111">
    <property type="component" value="Chromosome 3"/>
</dbReference>
<evidence type="ECO:0000313" key="2">
    <source>
        <dbReference type="Proteomes" id="UP001239111"/>
    </source>
</evidence>
<organism evidence="1 2">
    <name type="scientific">Eretmocerus hayati</name>
    <dbReference type="NCBI Taxonomy" id="131215"/>
    <lineage>
        <taxon>Eukaryota</taxon>
        <taxon>Metazoa</taxon>
        <taxon>Ecdysozoa</taxon>
        <taxon>Arthropoda</taxon>
        <taxon>Hexapoda</taxon>
        <taxon>Insecta</taxon>
        <taxon>Pterygota</taxon>
        <taxon>Neoptera</taxon>
        <taxon>Endopterygota</taxon>
        <taxon>Hymenoptera</taxon>
        <taxon>Apocrita</taxon>
        <taxon>Proctotrupomorpha</taxon>
        <taxon>Chalcidoidea</taxon>
        <taxon>Aphelinidae</taxon>
        <taxon>Aphelininae</taxon>
        <taxon>Eretmocerus</taxon>
    </lineage>
</organism>
<accession>A0ACC2NHS7</accession>
<name>A0ACC2NHS7_9HYME</name>
<dbReference type="EMBL" id="CM056743">
    <property type="protein sequence ID" value="KAJ8670679.1"/>
    <property type="molecule type" value="Genomic_DNA"/>
</dbReference>
<gene>
    <name evidence="1" type="ORF">QAD02_001938</name>
</gene>
<sequence>MKPSNTTGLQRHLKTFHRKEYEVLFSSKQTSKKPSKVTECLRAKMSKEEFEQVIPDWTAYKNLPLNVFDDLFSQQLFTFLTSRIFPRRNAMCEGVMKTWSYEDLYIDPWKSDIVFSRHRFKNLLHS</sequence>